<evidence type="ECO:0000313" key="2">
    <source>
        <dbReference type="EMBL" id="WDE05049.1"/>
    </source>
</evidence>
<dbReference type="EMBL" id="CP059733">
    <property type="protein sequence ID" value="WDE05049.1"/>
    <property type="molecule type" value="Genomic_DNA"/>
</dbReference>
<keyword evidence="1" id="KW-0812">Transmembrane</keyword>
<evidence type="ECO:0000313" key="3">
    <source>
        <dbReference type="Proteomes" id="UP000032352"/>
    </source>
</evidence>
<feature type="transmembrane region" description="Helical" evidence="1">
    <location>
        <begin position="140"/>
        <end position="164"/>
    </location>
</feature>
<dbReference type="InterPro" id="IPR005625">
    <property type="entry name" value="PepSY-ass_TM"/>
</dbReference>
<dbReference type="KEGG" id="tvd:SG34_027745"/>
<keyword evidence="1" id="KW-1133">Transmembrane helix</keyword>
<accession>A0AAE9Z2V3</accession>
<reference evidence="2 3" key="2">
    <citation type="journal article" date="2022" name="Mar. Drugs">
        <title>Bioassay-Guided Fractionation Leads to the Detection of Cholic Acid Generated by the Rare Thalassomonas sp.</title>
        <authorList>
            <person name="Pheiffer F."/>
            <person name="Schneider Y.K."/>
            <person name="Hansen E.H."/>
            <person name="Andersen J.H."/>
            <person name="Isaksson J."/>
            <person name="Busche T."/>
            <person name="R C."/>
            <person name="Kalinowski J."/>
            <person name="Zyl L.V."/>
            <person name="Trindade M."/>
        </authorList>
    </citation>
    <scope>NUCLEOTIDE SEQUENCE [LARGE SCALE GENOMIC DNA]</scope>
    <source>
        <strain evidence="2 3">XOM25</strain>
    </source>
</reference>
<reference evidence="2 3" key="1">
    <citation type="journal article" date="2015" name="Genome Announc.">
        <title>Draft Genome Sequences of Marine Isolates of Thalassomonas viridans and Thalassomonas actiniarum.</title>
        <authorList>
            <person name="Olonade I."/>
            <person name="van Zyl L.J."/>
            <person name="Trindade M."/>
        </authorList>
    </citation>
    <scope>NUCLEOTIDE SEQUENCE [LARGE SCALE GENOMIC DNA]</scope>
    <source>
        <strain evidence="2 3">XOM25</strain>
    </source>
</reference>
<dbReference type="AlphaFoldDB" id="A0AAE9Z2V3"/>
<organism evidence="2 3">
    <name type="scientific">Thalassomonas viridans</name>
    <dbReference type="NCBI Taxonomy" id="137584"/>
    <lineage>
        <taxon>Bacteria</taxon>
        <taxon>Pseudomonadati</taxon>
        <taxon>Pseudomonadota</taxon>
        <taxon>Gammaproteobacteria</taxon>
        <taxon>Alteromonadales</taxon>
        <taxon>Colwelliaceae</taxon>
        <taxon>Thalassomonas</taxon>
    </lineage>
</organism>
<evidence type="ECO:0000256" key="1">
    <source>
        <dbReference type="SAM" id="Phobius"/>
    </source>
</evidence>
<gene>
    <name evidence="2" type="ORF">SG34_027745</name>
</gene>
<dbReference type="Proteomes" id="UP000032352">
    <property type="component" value="Chromosome"/>
</dbReference>
<feature type="transmembrane region" description="Helical" evidence="1">
    <location>
        <begin position="327"/>
        <end position="349"/>
    </location>
</feature>
<keyword evidence="3" id="KW-1185">Reference proteome</keyword>
<proteinExistence type="predicted"/>
<dbReference type="PANTHER" id="PTHR34219:SF8">
    <property type="entry name" value="PEPSY DOMAIN-CONTAINING PROTEIN"/>
    <property type="match status" value="1"/>
</dbReference>
<feature type="transmembrane region" description="Helical" evidence="1">
    <location>
        <begin position="12"/>
        <end position="32"/>
    </location>
</feature>
<feature type="transmembrane region" description="Helical" evidence="1">
    <location>
        <begin position="184"/>
        <end position="206"/>
    </location>
</feature>
<dbReference type="RefSeq" id="WP_044838772.1">
    <property type="nucleotide sequence ID" value="NZ_CP059733.1"/>
</dbReference>
<dbReference type="Pfam" id="PF03929">
    <property type="entry name" value="PepSY_TM"/>
    <property type="match status" value="1"/>
</dbReference>
<sequence length="368" mass="41327">MRKALHKWHSYGALIAMLPLFIISVTGSILVFKVELDSWLMPEKMLVAENSPARRLPLDTLMAEVKKQYPGHEIGSWEIFNDHSRTDTAYIIEHGSNLWFKVYLNQYTGDLLSAPVGVSDDLTDWLLDLHYKLLLGGQGAFVGAVVAVIFLFLGISGIILYRNFWRHFFTLRYQKALRIFFSDLHKMLGIASSPVLLILAFTGGYWNIAEVVHEVEHVIEEPHPIQGPLYNTSLSIQGLHDSNRQYIGDFTATYLLMPYEPELDITFYGKVDSPNPLNSNYASTITYDKNTGAMLAALDVRKAGNGHVVLDSFRKLHFGHFAGLTSKLIWCLLGLSPVLLAVTGLYLFAFRKRKKKPVSAPVAVKAGI</sequence>
<dbReference type="PANTHER" id="PTHR34219">
    <property type="entry name" value="IRON-REGULATED INNER MEMBRANE PROTEIN-RELATED"/>
    <property type="match status" value="1"/>
</dbReference>
<name>A0AAE9Z2V3_9GAMM</name>
<protein>
    <submittedName>
        <fullName evidence="2">PepSY domain-containing protein</fullName>
    </submittedName>
</protein>
<keyword evidence="1" id="KW-0472">Membrane</keyword>